<dbReference type="PROSITE" id="PS50850">
    <property type="entry name" value="MFS"/>
    <property type="match status" value="1"/>
</dbReference>
<dbReference type="InterPro" id="IPR020846">
    <property type="entry name" value="MFS_dom"/>
</dbReference>
<dbReference type="GO" id="GO:0005886">
    <property type="term" value="C:plasma membrane"/>
    <property type="evidence" value="ECO:0007669"/>
    <property type="project" value="UniProtKB-SubCell"/>
</dbReference>
<dbReference type="GO" id="GO:0015574">
    <property type="term" value="F:trehalose transmembrane transporter activity"/>
    <property type="evidence" value="ECO:0007669"/>
    <property type="project" value="UniProtKB-ARBA"/>
</dbReference>
<dbReference type="VEuPathDB" id="VectorBase:PPAI000986"/>
<dbReference type="PANTHER" id="PTHR48021">
    <property type="match status" value="1"/>
</dbReference>
<dbReference type="PRINTS" id="PR00171">
    <property type="entry name" value="SUGRTRNSPORT"/>
</dbReference>
<dbReference type="FunFam" id="1.20.1250.20:FF:000055">
    <property type="entry name" value="Facilitated trehalose transporter Tret1-2 homolog"/>
    <property type="match status" value="1"/>
</dbReference>
<keyword evidence="5" id="KW-0812">Transmembrane</keyword>
<comment type="similarity">
    <text evidence="9">Belongs to the major facilitator superfamily. Sugar transporter (TC 2.A.1.1) family. Trehalose transporter subfamily.</text>
</comment>
<keyword evidence="8" id="KW-0325">Glycoprotein</keyword>
<dbReference type="InterPro" id="IPR003663">
    <property type="entry name" value="Sugar/inositol_transpt"/>
</dbReference>
<dbReference type="InterPro" id="IPR005828">
    <property type="entry name" value="MFS_sugar_transport-like"/>
</dbReference>
<evidence type="ECO:0000256" key="8">
    <source>
        <dbReference type="ARBA" id="ARBA00023180"/>
    </source>
</evidence>
<evidence type="ECO:0000256" key="10">
    <source>
        <dbReference type="ARBA" id="ARBA00069106"/>
    </source>
</evidence>
<dbReference type="EnsemblMetazoa" id="PPAI000986-RA">
    <property type="protein sequence ID" value="PPAI000986-PA"/>
    <property type="gene ID" value="PPAI000986"/>
</dbReference>
<dbReference type="InterPro" id="IPR036259">
    <property type="entry name" value="MFS_trans_sf"/>
</dbReference>
<feature type="domain" description="Major facilitator superfamily (MFS) profile" evidence="11">
    <location>
        <begin position="7"/>
        <end position="428"/>
    </location>
</feature>
<dbReference type="InterPro" id="IPR005829">
    <property type="entry name" value="Sugar_transporter_CS"/>
</dbReference>
<reference evidence="12" key="1">
    <citation type="submission" date="2022-08" db="UniProtKB">
        <authorList>
            <consortium name="EnsemblMetazoa"/>
        </authorList>
    </citation>
    <scope>IDENTIFICATION</scope>
    <source>
        <strain evidence="12">Israel</strain>
    </source>
</reference>
<dbReference type="PROSITE" id="PS00217">
    <property type="entry name" value="SUGAR_TRANSPORT_2"/>
    <property type="match status" value="1"/>
</dbReference>
<keyword evidence="7" id="KW-0472">Membrane</keyword>
<evidence type="ECO:0000256" key="9">
    <source>
        <dbReference type="ARBA" id="ARBA00024348"/>
    </source>
</evidence>
<keyword evidence="13" id="KW-1185">Reference proteome</keyword>
<evidence type="ECO:0000256" key="2">
    <source>
        <dbReference type="ARBA" id="ARBA00022448"/>
    </source>
</evidence>
<dbReference type="PROSITE" id="PS00216">
    <property type="entry name" value="SUGAR_TRANSPORT_1"/>
    <property type="match status" value="1"/>
</dbReference>
<evidence type="ECO:0000256" key="6">
    <source>
        <dbReference type="ARBA" id="ARBA00022989"/>
    </source>
</evidence>
<name>A0A1B0D0W2_PHLPP</name>
<sequence length="488" mass="53097">MPNYRGTLTILSLCVSLGYFGIGLVRGFSAPAIPSIRDTFPELLPGVHIETWVSSVPPLGAFFGSLVTAVLMHRMGRKFSVLLAAPIWVVSWAFIALSQRWEIIMTGRILSGISVGVTLPSAQIYVSECSDPKIRGVLASFPSIAMSLGIVFSYVIGSFLTWRQQAWFGCGVAVIQFLAIVFLPESPVWLKSKKKIPEADNAAEWLALSGFTTDADQANQVKAYKSYSIRALCRRTVLLPLAVGLVLLVIQQLSGIDAVIFFTVEIFRSAGSSINGNIATIIVGLVQLLSNFASLIVVDRFGRKPLLIVSGALMSMSMTSMGFAFNLTDHGNHNYGFLPLVSLIVFMIGFSVGFGCIPFLLMGEIFPTKQRSILSSFAGSFNLLIMFLVIFTYHPLQHAITTAGTFWAYAIMCLCGVIFVIFFVPETKGRDLESITLLFQKKSHSRKVSTMSSGIDEKCGVDNLAMTVTASDVNLASRSDGMIPVNKT</sequence>
<accession>A0A1B0D0W2</accession>
<dbReference type="Proteomes" id="UP000092462">
    <property type="component" value="Unassembled WGS sequence"/>
</dbReference>
<dbReference type="EMBL" id="AJVK01021731">
    <property type="status" value="NOT_ANNOTATED_CDS"/>
    <property type="molecule type" value="Genomic_DNA"/>
</dbReference>
<protein>
    <recommendedName>
        <fullName evidence="10">Facilitated trehalose transporter Tret1</fullName>
    </recommendedName>
</protein>
<keyword evidence="2" id="KW-0813">Transport</keyword>
<comment type="subcellular location">
    <subcellularLocation>
        <location evidence="1">Cell membrane</location>
        <topology evidence="1">Multi-pass membrane protein</topology>
    </subcellularLocation>
</comment>
<keyword evidence="6" id="KW-1133">Transmembrane helix</keyword>
<evidence type="ECO:0000259" key="11">
    <source>
        <dbReference type="PROSITE" id="PS50850"/>
    </source>
</evidence>
<dbReference type="Pfam" id="PF00083">
    <property type="entry name" value="Sugar_tr"/>
    <property type="match status" value="1"/>
</dbReference>
<dbReference type="PANTHER" id="PTHR48021:SF96">
    <property type="entry name" value="FACILITATED TREHALOSE TRANSPORTER TRET1-1-RELATED"/>
    <property type="match status" value="1"/>
</dbReference>
<keyword evidence="3" id="KW-1003">Cell membrane</keyword>
<evidence type="ECO:0000256" key="7">
    <source>
        <dbReference type="ARBA" id="ARBA00023136"/>
    </source>
</evidence>
<evidence type="ECO:0000256" key="5">
    <source>
        <dbReference type="ARBA" id="ARBA00022692"/>
    </source>
</evidence>
<evidence type="ECO:0000313" key="12">
    <source>
        <dbReference type="EnsemblMetazoa" id="PPAI000986-PA"/>
    </source>
</evidence>
<evidence type="ECO:0000256" key="4">
    <source>
        <dbReference type="ARBA" id="ARBA00022597"/>
    </source>
</evidence>
<dbReference type="Gene3D" id="1.20.1250.20">
    <property type="entry name" value="MFS general substrate transporter like domains"/>
    <property type="match status" value="2"/>
</dbReference>
<evidence type="ECO:0000313" key="13">
    <source>
        <dbReference type="Proteomes" id="UP000092462"/>
    </source>
</evidence>
<evidence type="ECO:0000256" key="3">
    <source>
        <dbReference type="ARBA" id="ARBA00022475"/>
    </source>
</evidence>
<evidence type="ECO:0000256" key="1">
    <source>
        <dbReference type="ARBA" id="ARBA00004651"/>
    </source>
</evidence>
<organism evidence="12 13">
    <name type="scientific">Phlebotomus papatasi</name>
    <name type="common">Sandfly</name>
    <dbReference type="NCBI Taxonomy" id="29031"/>
    <lineage>
        <taxon>Eukaryota</taxon>
        <taxon>Metazoa</taxon>
        <taxon>Ecdysozoa</taxon>
        <taxon>Arthropoda</taxon>
        <taxon>Hexapoda</taxon>
        <taxon>Insecta</taxon>
        <taxon>Pterygota</taxon>
        <taxon>Neoptera</taxon>
        <taxon>Endopterygota</taxon>
        <taxon>Diptera</taxon>
        <taxon>Nematocera</taxon>
        <taxon>Psychodoidea</taxon>
        <taxon>Psychodidae</taxon>
        <taxon>Phlebotomus</taxon>
        <taxon>Phlebotomus</taxon>
    </lineage>
</organism>
<keyword evidence="4" id="KW-0762">Sugar transport</keyword>
<dbReference type="InterPro" id="IPR050549">
    <property type="entry name" value="MFS_Trehalose_Transporter"/>
</dbReference>
<dbReference type="SUPFAM" id="SSF103473">
    <property type="entry name" value="MFS general substrate transporter"/>
    <property type="match status" value="1"/>
</dbReference>
<dbReference type="AlphaFoldDB" id="A0A1B0D0W2"/>
<proteinExistence type="inferred from homology"/>
<dbReference type="VEuPathDB" id="VectorBase:PPAPM1_011352"/>